<dbReference type="InterPro" id="IPR011990">
    <property type="entry name" value="TPR-like_helical_dom_sf"/>
</dbReference>
<dbReference type="Gene3D" id="1.25.40.10">
    <property type="entry name" value="Tetratricopeptide repeat domain"/>
    <property type="match status" value="1"/>
</dbReference>
<proteinExistence type="predicted"/>
<dbReference type="EMBL" id="PSQE01000003">
    <property type="protein sequence ID" value="RHN67065.1"/>
    <property type="molecule type" value="Genomic_DNA"/>
</dbReference>
<dbReference type="EnsemblPlants" id="AES70299">
    <property type="protein sequence ID" value="AES70299"/>
    <property type="gene ID" value="MTR_3g051150"/>
</dbReference>
<dbReference type="GO" id="GO:0009451">
    <property type="term" value="P:RNA modification"/>
    <property type="evidence" value="ECO:0007669"/>
    <property type="project" value="InterPro"/>
</dbReference>
<protein>
    <submittedName>
        <fullName evidence="1">Editing factor, putative</fullName>
    </submittedName>
</protein>
<dbReference type="PANTHER" id="PTHR47926">
    <property type="entry name" value="PENTATRICOPEPTIDE REPEAT-CONTAINING PROTEIN"/>
    <property type="match status" value="1"/>
</dbReference>
<dbReference type="AlphaFoldDB" id="G7IXJ8"/>
<organism evidence="1 4">
    <name type="scientific">Medicago truncatula</name>
    <name type="common">Barrel medic</name>
    <name type="synonym">Medicago tribuloides</name>
    <dbReference type="NCBI Taxonomy" id="3880"/>
    <lineage>
        <taxon>Eukaryota</taxon>
        <taxon>Viridiplantae</taxon>
        <taxon>Streptophyta</taxon>
        <taxon>Embryophyta</taxon>
        <taxon>Tracheophyta</taxon>
        <taxon>Spermatophyta</taxon>
        <taxon>Magnoliopsida</taxon>
        <taxon>eudicotyledons</taxon>
        <taxon>Gunneridae</taxon>
        <taxon>Pentapetalae</taxon>
        <taxon>rosids</taxon>
        <taxon>fabids</taxon>
        <taxon>Fabales</taxon>
        <taxon>Fabaceae</taxon>
        <taxon>Papilionoideae</taxon>
        <taxon>50 kb inversion clade</taxon>
        <taxon>NPAAA clade</taxon>
        <taxon>Hologalegina</taxon>
        <taxon>IRL clade</taxon>
        <taxon>Trifolieae</taxon>
        <taxon>Medicago</taxon>
    </lineage>
</organism>
<dbReference type="Proteomes" id="UP000265566">
    <property type="component" value="Chromosome 3"/>
</dbReference>
<accession>A0A0C3VG05</accession>
<dbReference type="EMBL" id="CM001219">
    <property type="protein sequence ID" value="AES70299.2"/>
    <property type="molecule type" value="Genomic_DNA"/>
</dbReference>
<accession>G7IXJ8</accession>
<evidence type="ECO:0000313" key="3">
    <source>
        <dbReference type="EnsemblPlants" id="AES70299"/>
    </source>
</evidence>
<dbReference type="InterPro" id="IPR046960">
    <property type="entry name" value="PPR_At4g14850-like_plant"/>
</dbReference>
<dbReference type="Proteomes" id="UP000002051">
    <property type="component" value="Chromosome 3"/>
</dbReference>
<reference evidence="1 4" key="1">
    <citation type="journal article" date="2011" name="Nature">
        <title>The Medicago genome provides insight into the evolution of rhizobial symbioses.</title>
        <authorList>
            <person name="Young N.D."/>
            <person name="Debelle F."/>
            <person name="Oldroyd G.E."/>
            <person name="Geurts R."/>
            <person name="Cannon S.B."/>
            <person name="Udvardi M.K."/>
            <person name="Benedito V.A."/>
            <person name="Mayer K.F."/>
            <person name="Gouzy J."/>
            <person name="Schoof H."/>
            <person name="Van de Peer Y."/>
            <person name="Proost S."/>
            <person name="Cook D.R."/>
            <person name="Meyers B.C."/>
            <person name="Spannagl M."/>
            <person name="Cheung F."/>
            <person name="De Mita S."/>
            <person name="Krishnakumar V."/>
            <person name="Gundlach H."/>
            <person name="Zhou S."/>
            <person name="Mudge J."/>
            <person name="Bharti A.K."/>
            <person name="Murray J.D."/>
            <person name="Naoumkina M.A."/>
            <person name="Rosen B."/>
            <person name="Silverstein K.A."/>
            <person name="Tang H."/>
            <person name="Rombauts S."/>
            <person name="Zhao P.X."/>
            <person name="Zhou P."/>
            <person name="Barbe V."/>
            <person name="Bardou P."/>
            <person name="Bechner M."/>
            <person name="Bellec A."/>
            <person name="Berger A."/>
            <person name="Berges H."/>
            <person name="Bidwell S."/>
            <person name="Bisseling T."/>
            <person name="Choisne N."/>
            <person name="Couloux A."/>
            <person name="Denny R."/>
            <person name="Deshpande S."/>
            <person name="Dai X."/>
            <person name="Doyle J.J."/>
            <person name="Dudez A.M."/>
            <person name="Farmer A.D."/>
            <person name="Fouteau S."/>
            <person name="Franken C."/>
            <person name="Gibelin C."/>
            <person name="Gish J."/>
            <person name="Goldstein S."/>
            <person name="Gonzalez A.J."/>
            <person name="Green P.J."/>
            <person name="Hallab A."/>
            <person name="Hartog M."/>
            <person name="Hua A."/>
            <person name="Humphray S.J."/>
            <person name="Jeong D.H."/>
            <person name="Jing Y."/>
            <person name="Jocker A."/>
            <person name="Kenton S.M."/>
            <person name="Kim D.J."/>
            <person name="Klee K."/>
            <person name="Lai H."/>
            <person name="Lang C."/>
            <person name="Lin S."/>
            <person name="Macmil S.L."/>
            <person name="Magdelenat G."/>
            <person name="Matthews L."/>
            <person name="McCorrison J."/>
            <person name="Monaghan E.L."/>
            <person name="Mun J.H."/>
            <person name="Najar F.Z."/>
            <person name="Nicholson C."/>
            <person name="Noirot C."/>
            <person name="O'Bleness M."/>
            <person name="Paule C.R."/>
            <person name="Poulain J."/>
            <person name="Prion F."/>
            <person name="Qin B."/>
            <person name="Qu C."/>
            <person name="Retzel E.F."/>
            <person name="Riddle C."/>
            <person name="Sallet E."/>
            <person name="Samain S."/>
            <person name="Samson N."/>
            <person name="Sanders I."/>
            <person name="Saurat O."/>
            <person name="Scarpelli C."/>
            <person name="Schiex T."/>
            <person name="Segurens B."/>
            <person name="Severin A.J."/>
            <person name="Sherrier D.J."/>
            <person name="Shi R."/>
            <person name="Sims S."/>
            <person name="Singer S.R."/>
            <person name="Sinharoy S."/>
            <person name="Sterck L."/>
            <person name="Viollet A."/>
            <person name="Wang B.B."/>
            <person name="Wang K."/>
            <person name="Wang M."/>
            <person name="Wang X."/>
            <person name="Warfsmann J."/>
            <person name="Weissenbach J."/>
            <person name="White D.D."/>
            <person name="White J.D."/>
            <person name="Wiley G.B."/>
            <person name="Wincker P."/>
            <person name="Xing Y."/>
            <person name="Yang L."/>
            <person name="Yao Z."/>
            <person name="Ying F."/>
            <person name="Zhai J."/>
            <person name="Zhou L."/>
            <person name="Zuber A."/>
            <person name="Denarie J."/>
            <person name="Dixon R.A."/>
            <person name="May G.D."/>
            <person name="Schwartz D.C."/>
            <person name="Rogers J."/>
            <person name="Quetier F."/>
            <person name="Town C.D."/>
            <person name="Roe B.A."/>
        </authorList>
    </citation>
    <scope>NUCLEOTIDE SEQUENCE [LARGE SCALE GENOMIC DNA]</scope>
    <source>
        <strain evidence="1">A17</strain>
        <strain evidence="3 4">cv. Jemalong A17</strain>
    </source>
</reference>
<dbReference type="GO" id="GO:0003723">
    <property type="term" value="F:RNA binding"/>
    <property type="evidence" value="ECO:0007669"/>
    <property type="project" value="InterPro"/>
</dbReference>
<reference evidence="3" key="3">
    <citation type="submission" date="2015-04" db="UniProtKB">
        <authorList>
            <consortium name="EnsemblPlants"/>
        </authorList>
    </citation>
    <scope>IDENTIFICATION</scope>
    <source>
        <strain evidence="3">cv. Jemalong A17</strain>
    </source>
</reference>
<sequence>MIFERMESEYGITPNVVHYNTMVSLIGRFATAKEAYCFITERMVTVKHNKVVWMTLVACCGMEGDFELGEYICKEKLPGGEGDKQLHNMYASAQRYDKAAEVRKRIEQSRNKKLRRAAFSKLVD</sequence>
<evidence type="ECO:0000313" key="1">
    <source>
        <dbReference type="EMBL" id="AES70299.2"/>
    </source>
</evidence>
<reference evidence="1 4" key="2">
    <citation type="journal article" date="2014" name="BMC Genomics">
        <title>An improved genome release (version Mt4.0) for the model legume Medicago truncatula.</title>
        <authorList>
            <person name="Tang H."/>
            <person name="Krishnakumar V."/>
            <person name="Bidwell S."/>
            <person name="Rosen B."/>
            <person name="Chan A."/>
            <person name="Zhou S."/>
            <person name="Gentzbittel L."/>
            <person name="Childs K.L."/>
            <person name="Yandell M."/>
            <person name="Gundlach H."/>
            <person name="Mayer K.F."/>
            <person name="Schwartz D.C."/>
            <person name="Town C.D."/>
        </authorList>
    </citation>
    <scope>GENOME REANNOTATION</scope>
    <source>
        <strain evidence="3 4">cv. Jemalong A17</strain>
    </source>
</reference>
<dbReference type="eggNOG" id="KOG4197">
    <property type="taxonomic scope" value="Eukaryota"/>
</dbReference>
<evidence type="ECO:0000313" key="4">
    <source>
        <dbReference type="Proteomes" id="UP000002051"/>
    </source>
</evidence>
<gene>
    <name evidence="1" type="ordered locus">MTR_3g051150</name>
    <name evidence="2" type="ORF">MtrunA17_Chr3g0098651</name>
</gene>
<dbReference type="PaxDb" id="3880-AES70299"/>
<keyword evidence="4" id="KW-1185">Reference proteome</keyword>
<evidence type="ECO:0000313" key="2">
    <source>
        <dbReference type="EMBL" id="RHN67065.1"/>
    </source>
</evidence>
<reference evidence="2" key="4">
    <citation type="journal article" date="2018" name="Nat. Plants">
        <title>Whole-genome landscape of Medicago truncatula symbiotic genes.</title>
        <authorList>
            <person name="Pecrix Y."/>
            <person name="Gamas P."/>
            <person name="Carrere S."/>
        </authorList>
    </citation>
    <scope>NUCLEOTIDE SEQUENCE</scope>
    <source>
        <tissue evidence="2">Leaves</tissue>
    </source>
</reference>
<name>G7IXJ8_MEDTR</name>
<dbReference type="STRING" id="3880.G7IXJ8"/>
<dbReference type="Gramene" id="rna15202">
    <property type="protein sequence ID" value="RHN67065.1"/>
    <property type="gene ID" value="gene15202"/>
</dbReference>
<dbReference type="HOGENOM" id="CLU_2007286_0_0_1"/>